<comment type="caution">
    <text evidence="3">The sequence shown here is derived from an EMBL/GenBank/DDBJ whole genome shotgun (WGS) entry which is preliminary data.</text>
</comment>
<dbReference type="PROSITE" id="PS50966">
    <property type="entry name" value="ZF_SWIM"/>
    <property type="match status" value="1"/>
</dbReference>
<dbReference type="EMBL" id="PDJQ01000001">
    <property type="protein sequence ID" value="PFG73591.1"/>
    <property type="molecule type" value="Genomic_DNA"/>
</dbReference>
<evidence type="ECO:0000256" key="1">
    <source>
        <dbReference type="PROSITE-ProRule" id="PRU00325"/>
    </source>
</evidence>
<dbReference type="Proteomes" id="UP000223071">
    <property type="component" value="Unassembled WGS sequence"/>
</dbReference>
<keyword evidence="1" id="KW-0479">Metal-binding</keyword>
<dbReference type="RefSeq" id="WP_098504790.1">
    <property type="nucleotide sequence ID" value="NZ_PDJQ01000001.1"/>
</dbReference>
<dbReference type="InterPro" id="IPR007527">
    <property type="entry name" value="Znf_SWIM"/>
</dbReference>
<keyword evidence="4" id="KW-1185">Reference proteome</keyword>
<evidence type="ECO:0000313" key="3">
    <source>
        <dbReference type="EMBL" id="PFG73591.1"/>
    </source>
</evidence>
<gene>
    <name evidence="3" type="ORF">A9A59_0792</name>
</gene>
<evidence type="ECO:0000313" key="4">
    <source>
        <dbReference type="Proteomes" id="UP000223071"/>
    </source>
</evidence>
<name>A0A2A9HEL8_TEPT2</name>
<keyword evidence="1" id="KW-0862">Zinc</keyword>
<sequence length="85" mass="9678">MHSSLIGKIEKAKVYAQERHRMHVENLQVAFHGENSDHVVELVDGKWHCNCDFFAHWSVCSHTMALERILEGMVPRQELPALAGA</sequence>
<protein>
    <recommendedName>
        <fullName evidence="2">SWIM-type domain-containing protein</fullName>
    </recommendedName>
</protein>
<accession>A0A2A9HEL8</accession>
<organism evidence="3 4">
    <name type="scientific">Tepidiforma thermophila (strain KCTC 52669 / CGMCC 1.13589 / G233)</name>
    <dbReference type="NCBI Taxonomy" id="2761530"/>
    <lineage>
        <taxon>Bacteria</taxon>
        <taxon>Bacillati</taxon>
        <taxon>Chloroflexota</taxon>
        <taxon>Tepidiformia</taxon>
        <taxon>Tepidiformales</taxon>
        <taxon>Tepidiformaceae</taxon>
        <taxon>Tepidiforma</taxon>
    </lineage>
</organism>
<feature type="domain" description="SWIM-type" evidence="2">
    <location>
        <begin position="27"/>
        <end position="71"/>
    </location>
</feature>
<evidence type="ECO:0000259" key="2">
    <source>
        <dbReference type="PROSITE" id="PS50966"/>
    </source>
</evidence>
<reference evidence="3 4" key="1">
    <citation type="submission" date="2017-09" db="EMBL/GenBank/DDBJ databases">
        <title>Sequencing the genomes of two abundant thermophiles in Great Basin hot springs: Thermocrinis jamiesonii and novel Chloroflexi Thermoflexus hugenholtzii.</title>
        <authorList>
            <person name="Hedlund B."/>
        </authorList>
    </citation>
    <scope>NUCLEOTIDE SEQUENCE [LARGE SCALE GENOMIC DNA]</scope>
    <source>
        <strain evidence="3 4">G233</strain>
    </source>
</reference>
<proteinExistence type="predicted"/>
<dbReference type="GO" id="GO:0008270">
    <property type="term" value="F:zinc ion binding"/>
    <property type="evidence" value="ECO:0007669"/>
    <property type="project" value="UniProtKB-KW"/>
</dbReference>
<dbReference type="AlphaFoldDB" id="A0A2A9HEL8"/>
<keyword evidence="1" id="KW-0863">Zinc-finger</keyword>